<evidence type="ECO:0000256" key="4">
    <source>
        <dbReference type="ARBA" id="ARBA00022833"/>
    </source>
</evidence>
<dbReference type="SUPFAM" id="SSF69572">
    <property type="entry name" value="Activating enzymes of the ubiquitin-like proteins"/>
    <property type="match status" value="1"/>
</dbReference>
<dbReference type="InterPro" id="IPR000594">
    <property type="entry name" value="ThiF_NAD_FAD-bd"/>
</dbReference>
<feature type="domain" description="THIF-type NAD/FAD binding fold" evidence="6">
    <location>
        <begin position="352"/>
        <end position="458"/>
    </location>
</feature>
<dbReference type="PANTHER" id="PTHR43267:SF1">
    <property type="entry name" value="TRNA THREONYLCARBAMOYLADENOSINE DEHYDRATASE"/>
    <property type="match status" value="1"/>
</dbReference>
<proteinExistence type="predicted"/>
<dbReference type="InParanoid" id="A0A259TU43"/>
<dbReference type="Proteomes" id="UP000216446">
    <property type="component" value="Unassembled WGS sequence"/>
</dbReference>
<evidence type="ECO:0000313" key="8">
    <source>
        <dbReference type="EMBL" id="OZC01285.1"/>
    </source>
</evidence>
<evidence type="ECO:0000313" key="9">
    <source>
        <dbReference type="Proteomes" id="UP000216446"/>
    </source>
</evidence>
<evidence type="ECO:0000256" key="1">
    <source>
        <dbReference type="ARBA" id="ARBA00022670"/>
    </source>
</evidence>
<dbReference type="OrthoDB" id="517279at2"/>
<evidence type="ECO:0008006" key="10">
    <source>
        <dbReference type="Google" id="ProtNLM"/>
    </source>
</evidence>
<comment type="caution">
    <text evidence="8">The sequence shown here is derived from an EMBL/GenBank/DDBJ whole genome shotgun (WGS) entry which is preliminary data.</text>
</comment>
<keyword evidence="4" id="KW-0862">Zinc</keyword>
<evidence type="ECO:0000256" key="2">
    <source>
        <dbReference type="ARBA" id="ARBA00022723"/>
    </source>
</evidence>
<dbReference type="Pfam" id="PF00899">
    <property type="entry name" value="ThiF"/>
    <property type="match status" value="1"/>
</dbReference>
<dbReference type="RefSeq" id="WP_094551738.1">
    <property type="nucleotide sequence ID" value="NZ_MQWB01000011.1"/>
</dbReference>
<reference evidence="8 9" key="1">
    <citation type="submission" date="2016-11" db="EMBL/GenBank/DDBJ databases">
        <title>Study of marine rhodopsin-containing bacteria.</title>
        <authorList>
            <person name="Yoshizawa S."/>
            <person name="Kumagai Y."/>
            <person name="Kogure K."/>
        </authorList>
    </citation>
    <scope>NUCLEOTIDE SEQUENCE [LARGE SCALE GENOMIC DNA]</scope>
    <source>
        <strain evidence="8 9">SG-29</strain>
    </source>
</reference>
<dbReference type="PANTHER" id="PTHR43267">
    <property type="entry name" value="TRNA THREONYLCARBAMOYLADENOSINE DEHYDRATASE"/>
    <property type="match status" value="1"/>
</dbReference>
<dbReference type="GO" id="GO:0006508">
    <property type="term" value="P:proteolysis"/>
    <property type="evidence" value="ECO:0007669"/>
    <property type="project" value="UniProtKB-KW"/>
</dbReference>
<sequence>MSPADLPLALATALAEAREIEAASGGGFSIVGIRYDAGSLTIDVDLDARTFIAAHTPGGLLFEPTEHVSITLPPTFPVGYPRASVAHTRFAGYENVLRGDGLCLFRSPSTDWDPKMGLSGYVLERLWTWFDRVARNDVEQQGGAFHAPTLSRVLPVPAAVVAEASEPDATRPWMGYTRLTVAPPKAIDHARASTPDRVVIKGWDTSTARHIRGQRFGAAVLVGGRLGFEFPDTLGSLLRSLESTGLEPRTVVKHLGRVARAGVRGHPLYFTIGTSMGIDDSRHFLTTLFLPRPLSEALWEAGGTRRKEEAIDRVLTEGDGLPLLVCRSHEARPTVAVRRDQGAPMSWFEGREVAIWGCGAVGGPIAIAIARAGAARLVLRDKGVVSPGLLARQPYEADDVGLAKVDALRHRIRGIRPDLRVEADINDVTRIPPGTDWSDGAEIVIDATAAIPVRAFLDLRRSTPAVPILTVGVDARAERVFARLLTGSDPGSLGDLERDVRLQLAEREGGREYLDGFFPSRPRDSTDPFYPEPGCSESTFVGSAADMNALSAMALNWSARRLVQSQGTSAALLACQPYLALEDTDRLASVQFGARPYCHLKDPRLGFTVHLGEGVTSQLSRAIADARERLGPDVETGGALFGDWDSVRRVVWIDRAGPPPLDSIEAVDRFTCGVEGLAAETERLATASHGAVGFIGTWHTHPRHPPEPSGRDLASLADVFSRPERLPRVFTMLIVGSPHTAPELHPHVFSKGEFRGIPAP</sequence>
<name>A0A259TU43_9BACT</name>
<organism evidence="8 9">
    <name type="scientific">Rubricoccus marinus</name>
    <dbReference type="NCBI Taxonomy" id="716817"/>
    <lineage>
        <taxon>Bacteria</taxon>
        <taxon>Pseudomonadati</taxon>
        <taxon>Rhodothermota</taxon>
        <taxon>Rhodothermia</taxon>
        <taxon>Rhodothermales</taxon>
        <taxon>Rubricoccaceae</taxon>
        <taxon>Rubricoccus</taxon>
    </lineage>
</organism>
<keyword evidence="5" id="KW-0482">Metalloprotease</keyword>
<dbReference type="InterPro" id="IPR045886">
    <property type="entry name" value="ThiF/MoeB/HesA"/>
</dbReference>
<dbReference type="GO" id="GO:0061504">
    <property type="term" value="P:cyclic threonylcarbamoyladenosine biosynthetic process"/>
    <property type="evidence" value="ECO:0007669"/>
    <property type="project" value="TreeGrafter"/>
</dbReference>
<dbReference type="InterPro" id="IPR028090">
    <property type="entry name" value="JAB_dom_prok"/>
</dbReference>
<dbReference type="Gene3D" id="3.40.50.720">
    <property type="entry name" value="NAD(P)-binding Rossmann-like Domain"/>
    <property type="match status" value="1"/>
</dbReference>
<keyword evidence="2" id="KW-0479">Metal-binding</keyword>
<evidence type="ECO:0000259" key="6">
    <source>
        <dbReference type="Pfam" id="PF00899"/>
    </source>
</evidence>
<dbReference type="GO" id="GO:0008641">
    <property type="term" value="F:ubiquitin-like modifier activating enzyme activity"/>
    <property type="evidence" value="ECO:0007669"/>
    <property type="project" value="InterPro"/>
</dbReference>
<keyword evidence="1" id="KW-0645">Protease</keyword>
<dbReference type="AlphaFoldDB" id="A0A259TU43"/>
<protein>
    <recommendedName>
        <fullName evidence="10">JAB domain-containing protein</fullName>
    </recommendedName>
</protein>
<dbReference type="EMBL" id="MQWB01000011">
    <property type="protein sequence ID" value="OZC01285.1"/>
    <property type="molecule type" value="Genomic_DNA"/>
</dbReference>
<evidence type="ECO:0000259" key="7">
    <source>
        <dbReference type="Pfam" id="PF14464"/>
    </source>
</evidence>
<dbReference type="GO" id="GO:0061503">
    <property type="term" value="F:tRNA threonylcarbamoyladenosine dehydratase"/>
    <property type="evidence" value="ECO:0007669"/>
    <property type="project" value="TreeGrafter"/>
</dbReference>
<dbReference type="SUPFAM" id="SSF102712">
    <property type="entry name" value="JAB1/MPN domain"/>
    <property type="match status" value="1"/>
</dbReference>
<dbReference type="InterPro" id="IPR035985">
    <property type="entry name" value="Ubiquitin-activating_enz"/>
</dbReference>
<dbReference type="GO" id="GO:0046872">
    <property type="term" value="F:metal ion binding"/>
    <property type="evidence" value="ECO:0007669"/>
    <property type="project" value="UniProtKB-KW"/>
</dbReference>
<dbReference type="Pfam" id="PF14464">
    <property type="entry name" value="Prok-JAB"/>
    <property type="match status" value="1"/>
</dbReference>
<gene>
    <name evidence="8" type="ORF">BSZ36_17715</name>
</gene>
<feature type="domain" description="JAB" evidence="7">
    <location>
        <begin position="621"/>
        <end position="737"/>
    </location>
</feature>
<dbReference type="GO" id="GO:0008237">
    <property type="term" value="F:metallopeptidase activity"/>
    <property type="evidence" value="ECO:0007669"/>
    <property type="project" value="UniProtKB-KW"/>
</dbReference>
<keyword evidence="3" id="KW-0378">Hydrolase</keyword>
<dbReference type="Gene3D" id="3.40.140.10">
    <property type="entry name" value="Cytidine Deaminase, domain 2"/>
    <property type="match status" value="1"/>
</dbReference>
<accession>A0A259TU43</accession>
<evidence type="ECO:0000256" key="5">
    <source>
        <dbReference type="ARBA" id="ARBA00023049"/>
    </source>
</evidence>
<keyword evidence="9" id="KW-1185">Reference proteome</keyword>
<evidence type="ECO:0000256" key="3">
    <source>
        <dbReference type="ARBA" id="ARBA00022801"/>
    </source>
</evidence>